<evidence type="ECO:0000256" key="1">
    <source>
        <dbReference type="SAM" id="Phobius"/>
    </source>
</evidence>
<dbReference type="EMBL" id="UINC01068820">
    <property type="protein sequence ID" value="SVC01716.1"/>
    <property type="molecule type" value="Genomic_DNA"/>
</dbReference>
<gene>
    <name evidence="2" type="ORF">METZ01_LOCUS254570</name>
</gene>
<organism evidence="2">
    <name type="scientific">marine metagenome</name>
    <dbReference type="NCBI Taxonomy" id="408172"/>
    <lineage>
        <taxon>unclassified sequences</taxon>
        <taxon>metagenomes</taxon>
        <taxon>ecological metagenomes</taxon>
    </lineage>
</organism>
<name>A0A382IQ24_9ZZZZ</name>
<keyword evidence="1" id="KW-0472">Membrane</keyword>
<keyword evidence="1" id="KW-1133">Transmembrane helix</keyword>
<feature type="transmembrane region" description="Helical" evidence="1">
    <location>
        <begin position="7"/>
        <end position="28"/>
    </location>
</feature>
<sequence>MQLNIKAFALTCGFLWGVGLFFLTWWLILLEGSSGDPTLIGRFYVGYNISPSGSIIGFIWGCADGAIGGLAFGWLYNFIILKMAIKKHKNAEAGS</sequence>
<dbReference type="AlphaFoldDB" id="A0A382IQ24"/>
<dbReference type="NCBIfam" id="NF037947">
    <property type="entry name" value="holin_4"/>
    <property type="match status" value="1"/>
</dbReference>
<keyword evidence="1" id="KW-0812">Transmembrane</keyword>
<protein>
    <recommendedName>
        <fullName evidence="3">Membrane-associated protein</fullName>
    </recommendedName>
</protein>
<evidence type="ECO:0008006" key="3">
    <source>
        <dbReference type="Google" id="ProtNLM"/>
    </source>
</evidence>
<evidence type="ECO:0000313" key="2">
    <source>
        <dbReference type="EMBL" id="SVC01716.1"/>
    </source>
</evidence>
<reference evidence="2" key="1">
    <citation type="submission" date="2018-05" db="EMBL/GenBank/DDBJ databases">
        <authorList>
            <person name="Lanie J.A."/>
            <person name="Ng W.-L."/>
            <person name="Kazmierczak K.M."/>
            <person name="Andrzejewski T.M."/>
            <person name="Davidsen T.M."/>
            <person name="Wayne K.J."/>
            <person name="Tettelin H."/>
            <person name="Glass J.I."/>
            <person name="Rusch D."/>
            <person name="Podicherti R."/>
            <person name="Tsui H.-C.T."/>
            <person name="Winkler M.E."/>
        </authorList>
    </citation>
    <scope>NUCLEOTIDE SEQUENCE</scope>
</reference>
<accession>A0A382IQ24</accession>
<feature type="transmembrane region" description="Helical" evidence="1">
    <location>
        <begin position="55"/>
        <end position="79"/>
    </location>
</feature>
<proteinExistence type="predicted"/>